<gene>
    <name evidence="1" type="ORF">BpHYR1_013882</name>
</gene>
<accession>A0A3M7PNM0</accession>
<proteinExistence type="predicted"/>
<name>A0A3M7PNM0_BRAPC</name>
<reference evidence="1 2" key="1">
    <citation type="journal article" date="2018" name="Sci. Rep.">
        <title>Genomic signatures of local adaptation to the degree of environmental predictability in rotifers.</title>
        <authorList>
            <person name="Franch-Gras L."/>
            <person name="Hahn C."/>
            <person name="Garcia-Roger E.M."/>
            <person name="Carmona M.J."/>
            <person name="Serra M."/>
            <person name="Gomez A."/>
        </authorList>
    </citation>
    <scope>NUCLEOTIDE SEQUENCE [LARGE SCALE GENOMIC DNA]</scope>
    <source>
        <strain evidence="1">HYR1</strain>
    </source>
</reference>
<protein>
    <submittedName>
        <fullName evidence="1">Uncharacterized protein</fullName>
    </submittedName>
</protein>
<sequence>MRSNSSEMHSRYNDSLYYEYRVTANDVKAPISSPFKSMANKISYYEYEIMKNSLLRMGNQSPFSYLTYT</sequence>
<dbReference type="Proteomes" id="UP000276133">
    <property type="component" value="Unassembled WGS sequence"/>
</dbReference>
<evidence type="ECO:0000313" key="1">
    <source>
        <dbReference type="EMBL" id="RNA00717.1"/>
    </source>
</evidence>
<organism evidence="1 2">
    <name type="scientific">Brachionus plicatilis</name>
    <name type="common">Marine rotifer</name>
    <name type="synonym">Brachionus muelleri</name>
    <dbReference type="NCBI Taxonomy" id="10195"/>
    <lineage>
        <taxon>Eukaryota</taxon>
        <taxon>Metazoa</taxon>
        <taxon>Spiralia</taxon>
        <taxon>Gnathifera</taxon>
        <taxon>Rotifera</taxon>
        <taxon>Eurotatoria</taxon>
        <taxon>Monogononta</taxon>
        <taxon>Pseudotrocha</taxon>
        <taxon>Ploima</taxon>
        <taxon>Brachionidae</taxon>
        <taxon>Brachionus</taxon>
    </lineage>
</organism>
<evidence type="ECO:0000313" key="2">
    <source>
        <dbReference type="Proteomes" id="UP000276133"/>
    </source>
</evidence>
<dbReference type="EMBL" id="REGN01009627">
    <property type="protein sequence ID" value="RNA00717.1"/>
    <property type="molecule type" value="Genomic_DNA"/>
</dbReference>
<comment type="caution">
    <text evidence="1">The sequence shown here is derived from an EMBL/GenBank/DDBJ whole genome shotgun (WGS) entry which is preliminary data.</text>
</comment>
<dbReference type="AlphaFoldDB" id="A0A3M7PNM0"/>
<keyword evidence="2" id="KW-1185">Reference proteome</keyword>